<feature type="non-terminal residue" evidence="3">
    <location>
        <position position="68"/>
    </location>
</feature>
<dbReference type="SUPFAM" id="SSF53720">
    <property type="entry name" value="ALDH-like"/>
    <property type="match status" value="1"/>
</dbReference>
<keyword evidence="1" id="KW-0560">Oxidoreductase</keyword>
<dbReference type="EMBL" id="DOOG01000028">
    <property type="protein sequence ID" value="HBU96878.1"/>
    <property type="molecule type" value="Genomic_DNA"/>
</dbReference>
<evidence type="ECO:0000313" key="3">
    <source>
        <dbReference type="EMBL" id="HBU96878.1"/>
    </source>
</evidence>
<accession>A0A358HNV9</accession>
<dbReference type="InterPro" id="IPR015590">
    <property type="entry name" value="Aldehyde_DH_dom"/>
</dbReference>
<dbReference type="GO" id="GO:0016491">
    <property type="term" value="F:oxidoreductase activity"/>
    <property type="evidence" value="ECO:0007669"/>
    <property type="project" value="UniProtKB-KW"/>
</dbReference>
<reference evidence="3 4" key="1">
    <citation type="journal article" date="2018" name="Nat. Biotechnol.">
        <title>A standardized bacterial taxonomy based on genome phylogeny substantially revises the tree of life.</title>
        <authorList>
            <person name="Parks D.H."/>
            <person name="Chuvochina M."/>
            <person name="Waite D.W."/>
            <person name="Rinke C."/>
            <person name="Skarshewski A."/>
            <person name="Chaumeil P.A."/>
            <person name="Hugenholtz P."/>
        </authorList>
    </citation>
    <scope>NUCLEOTIDE SEQUENCE [LARGE SCALE GENOMIC DNA]</scope>
    <source>
        <strain evidence="3">UBA8707</strain>
    </source>
</reference>
<dbReference type="PANTHER" id="PTHR11699">
    <property type="entry name" value="ALDEHYDE DEHYDROGENASE-RELATED"/>
    <property type="match status" value="1"/>
</dbReference>
<dbReference type="Gene3D" id="3.40.605.10">
    <property type="entry name" value="Aldehyde Dehydrogenase, Chain A, domain 1"/>
    <property type="match status" value="1"/>
</dbReference>
<feature type="domain" description="Aldehyde dehydrogenase" evidence="2">
    <location>
        <begin position="18"/>
        <end position="68"/>
    </location>
</feature>
<evidence type="ECO:0000313" key="4">
    <source>
        <dbReference type="Proteomes" id="UP000264753"/>
    </source>
</evidence>
<dbReference type="Proteomes" id="UP000264753">
    <property type="component" value="Unassembled WGS sequence"/>
</dbReference>
<organism evidence="3 4">
    <name type="scientific">Thalassospira lucentensis</name>
    <dbReference type="NCBI Taxonomy" id="168935"/>
    <lineage>
        <taxon>Bacteria</taxon>
        <taxon>Pseudomonadati</taxon>
        <taxon>Pseudomonadota</taxon>
        <taxon>Alphaproteobacteria</taxon>
        <taxon>Rhodospirillales</taxon>
        <taxon>Thalassospiraceae</taxon>
        <taxon>Thalassospira</taxon>
    </lineage>
</organism>
<dbReference type="InterPro" id="IPR016161">
    <property type="entry name" value="Ald_DH/histidinol_DH"/>
</dbReference>
<name>A0A358HNV9_9PROT</name>
<proteinExistence type="predicted"/>
<comment type="caution">
    <text evidence="3">The sequence shown here is derived from an EMBL/GenBank/DDBJ whole genome shotgun (WGS) entry which is preliminary data.</text>
</comment>
<dbReference type="InterPro" id="IPR016162">
    <property type="entry name" value="Ald_DH_N"/>
</dbReference>
<sequence>MSLYQIQNFINGKKTNGSGAEMTTLNPATNTVLTKGNESTAADVDAAVKAARAGFEIWKATPAAQRAR</sequence>
<dbReference type="Pfam" id="PF00171">
    <property type="entry name" value="Aldedh"/>
    <property type="match status" value="1"/>
</dbReference>
<gene>
    <name evidence="3" type="ORF">DEF21_03085</name>
</gene>
<evidence type="ECO:0000256" key="1">
    <source>
        <dbReference type="ARBA" id="ARBA00023002"/>
    </source>
</evidence>
<evidence type="ECO:0000259" key="2">
    <source>
        <dbReference type="Pfam" id="PF00171"/>
    </source>
</evidence>
<dbReference type="AlphaFoldDB" id="A0A358HNV9"/>
<protein>
    <submittedName>
        <fullName evidence="3">Betaine-aldehyde dehydrogenase</fullName>
    </submittedName>
</protein>
<dbReference type="RefSeq" id="WP_276651329.1">
    <property type="nucleotide sequence ID" value="NZ_DOOG01000028.1"/>
</dbReference>